<dbReference type="PANTHER" id="PTHR31001:SF40">
    <property type="entry name" value="ZN(II)2CYS6 TRANSCRIPTION FACTOR (EUROFUNG)"/>
    <property type="match status" value="1"/>
</dbReference>
<dbReference type="InterPro" id="IPR007219">
    <property type="entry name" value="XnlR_reg_dom"/>
</dbReference>
<evidence type="ECO:0000256" key="3">
    <source>
        <dbReference type="ARBA" id="ARBA00023242"/>
    </source>
</evidence>
<accession>A0ABR1GX56</accession>
<feature type="domain" description="Zn(2)-C6 fungal-type" evidence="5">
    <location>
        <begin position="16"/>
        <end position="49"/>
    </location>
</feature>
<dbReference type="EMBL" id="JAZAVJ010000132">
    <property type="protein sequence ID" value="KAK7413332.1"/>
    <property type="molecule type" value="Genomic_DNA"/>
</dbReference>
<organism evidence="6 7">
    <name type="scientific">Neonectria punicea</name>
    <dbReference type="NCBI Taxonomy" id="979145"/>
    <lineage>
        <taxon>Eukaryota</taxon>
        <taxon>Fungi</taxon>
        <taxon>Dikarya</taxon>
        <taxon>Ascomycota</taxon>
        <taxon>Pezizomycotina</taxon>
        <taxon>Sordariomycetes</taxon>
        <taxon>Hypocreomycetidae</taxon>
        <taxon>Hypocreales</taxon>
        <taxon>Nectriaceae</taxon>
        <taxon>Neonectria</taxon>
    </lineage>
</organism>
<keyword evidence="2" id="KW-0479">Metal-binding</keyword>
<proteinExistence type="predicted"/>
<name>A0ABR1GX56_9HYPO</name>
<keyword evidence="3" id="KW-0539">Nucleus</keyword>
<dbReference type="Gene3D" id="4.10.240.10">
    <property type="entry name" value="Zn(2)-C6 fungal-type DNA-binding domain"/>
    <property type="match status" value="1"/>
</dbReference>
<reference evidence="6 7" key="1">
    <citation type="journal article" date="2025" name="Microbiol. Resour. Announc.">
        <title>Draft genome sequences for Neonectria magnoliae and Neonectria punicea, canker pathogens of Liriodendron tulipifera and Acer saccharum in West Virginia.</title>
        <authorList>
            <person name="Petronek H.M."/>
            <person name="Kasson M.T."/>
            <person name="Metheny A.M."/>
            <person name="Stauder C.M."/>
            <person name="Lovett B."/>
            <person name="Lynch S.C."/>
            <person name="Garnas J.R."/>
            <person name="Kasson L.R."/>
            <person name="Stajich J.E."/>
        </authorList>
    </citation>
    <scope>NUCLEOTIDE SEQUENCE [LARGE SCALE GENOMIC DNA]</scope>
    <source>
        <strain evidence="6 7">NRRL 64653</strain>
    </source>
</reference>
<dbReference type="CDD" id="cd12148">
    <property type="entry name" value="fungal_TF_MHR"/>
    <property type="match status" value="1"/>
</dbReference>
<dbReference type="SUPFAM" id="SSF57701">
    <property type="entry name" value="Zn2/Cys6 DNA-binding domain"/>
    <property type="match status" value="1"/>
</dbReference>
<evidence type="ECO:0000313" key="7">
    <source>
        <dbReference type="Proteomes" id="UP001498476"/>
    </source>
</evidence>
<dbReference type="InterPro" id="IPR050613">
    <property type="entry name" value="Sec_Metabolite_Reg"/>
</dbReference>
<evidence type="ECO:0000256" key="2">
    <source>
        <dbReference type="ARBA" id="ARBA00022723"/>
    </source>
</evidence>
<protein>
    <recommendedName>
        <fullName evidence="5">Zn(2)-C6 fungal-type domain-containing protein</fullName>
    </recommendedName>
</protein>
<dbReference type="CDD" id="cd00067">
    <property type="entry name" value="GAL4"/>
    <property type="match status" value="1"/>
</dbReference>
<sequence>MPTVTNRRMPLSYEPCRERKIRCPRNTNRGRGPCETCVRRGIPPSECVYLRDLHLSREHANPPQVDTSALISRLNKLEELLHSHVGVGAQLQTASESNTRSHLPSPESSLQLDSQSSTIEGPSPTPTTSSLGTLIRSATGHERYEPSSSRWSSILRANPATSGLKGDLDGGDPDKSFPLVVQSLGIHELLGMLPPLSPCDELKSIFFGVYAPVRSPPHNGFMSNHANSSSMYYMILPFDAAYSLFREEPDQVSLSWLALLFTILSVAITAVPEEKTLLQELGRCRTTSENMSLLCARYRAAAMKCLKADHYLWRHNLYTLQTLVLLIYGINHTHGQSWALLGMARNIALSLGCHVDPDAFDLDLVAAKERRRCWAGLNMLYTIQNTTLGNLEPVHTQSNVKSPLDVNDDQLMSGNAVPLPPQAGPSQMSYLLLKFDLYNICSRICNTIFGTAKTPSFLKVWSHISGFPHRV</sequence>
<keyword evidence="7" id="KW-1185">Reference proteome</keyword>
<feature type="region of interest" description="Disordered" evidence="4">
    <location>
        <begin position="92"/>
        <end position="132"/>
    </location>
</feature>
<dbReference type="InterPro" id="IPR036864">
    <property type="entry name" value="Zn2-C6_fun-type_DNA-bd_sf"/>
</dbReference>
<evidence type="ECO:0000259" key="5">
    <source>
        <dbReference type="PROSITE" id="PS50048"/>
    </source>
</evidence>
<gene>
    <name evidence="6" type="ORF">QQX98_007775</name>
</gene>
<comment type="subcellular location">
    <subcellularLocation>
        <location evidence="1">Nucleus</location>
    </subcellularLocation>
</comment>
<dbReference type="PANTHER" id="PTHR31001">
    <property type="entry name" value="UNCHARACTERIZED TRANSCRIPTIONAL REGULATORY PROTEIN"/>
    <property type="match status" value="1"/>
</dbReference>
<evidence type="ECO:0000256" key="1">
    <source>
        <dbReference type="ARBA" id="ARBA00004123"/>
    </source>
</evidence>
<comment type="caution">
    <text evidence="6">The sequence shown here is derived from an EMBL/GenBank/DDBJ whole genome shotgun (WGS) entry which is preliminary data.</text>
</comment>
<evidence type="ECO:0000256" key="4">
    <source>
        <dbReference type="SAM" id="MobiDB-lite"/>
    </source>
</evidence>
<dbReference type="InterPro" id="IPR001138">
    <property type="entry name" value="Zn2Cys6_DnaBD"/>
</dbReference>
<dbReference type="Proteomes" id="UP001498476">
    <property type="component" value="Unassembled WGS sequence"/>
</dbReference>
<feature type="compositionally biased region" description="Polar residues" evidence="4">
    <location>
        <begin position="92"/>
        <end position="115"/>
    </location>
</feature>
<feature type="compositionally biased region" description="Low complexity" evidence="4">
    <location>
        <begin position="116"/>
        <end position="132"/>
    </location>
</feature>
<dbReference type="SMART" id="SM00066">
    <property type="entry name" value="GAL4"/>
    <property type="match status" value="1"/>
</dbReference>
<evidence type="ECO:0000313" key="6">
    <source>
        <dbReference type="EMBL" id="KAK7413332.1"/>
    </source>
</evidence>
<dbReference type="PROSITE" id="PS50048">
    <property type="entry name" value="ZN2_CY6_FUNGAL_2"/>
    <property type="match status" value="1"/>
</dbReference>
<dbReference type="Pfam" id="PF04082">
    <property type="entry name" value="Fungal_trans"/>
    <property type="match status" value="1"/>
</dbReference>